<sequence length="209" mass="22671">MRTSVRTPDAGTVEEVLKLAARAPSFGIVPPWRWRNGNECLELLTTRTDQTGLLACGAVLHHVRVALSAMGWDCHVLRTPQPDGQVASVHPRWELDAFHSEVASAAAISLRRADPRPYLPDEVPDSALTWLLHAARAENCELELAARRNGALLRVLGRDWLSAGEAVSAVVLASTVWGLASEALLHEGEVLVRVGWQSPNAEPLPPSAH</sequence>
<proteinExistence type="predicted"/>
<protein>
    <submittedName>
        <fullName evidence="1">Uncharacterized protein</fullName>
    </submittedName>
</protein>
<keyword evidence="2" id="KW-1185">Reference proteome</keyword>
<dbReference type="EMBL" id="FOFV01000001">
    <property type="protein sequence ID" value="SEP71959.1"/>
    <property type="molecule type" value="Genomic_DNA"/>
</dbReference>
<accession>A0A1H9A5L7</accession>
<dbReference type="OrthoDB" id="8156917at2"/>
<dbReference type="RefSeq" id="WP_143091397.1">
    <property type="nucleotide sequence ID" value="NZ_FOFV01000001.1"/>
</dbReference>
<gene>
    <name evidence="1" type="ORF">SAMN04488000_10135</name>
</gene>
<dbReference type="AlphaFoldDB" id="A0A1H9A5L7"/>
<evidence type="ECO:0000313" key="2">
    <source>
        <dbReference type="Proteomes" id="UP000199503"/>
    </source>
</evidence>
<name>A0A1H9A5L7_9PSEU</name>
<organism evidence="1 2">
    <name type="scientific">Lentzea albida</name>
    <dbReference type="NCBI Taxonomy" id="65499"/>
    <lineage>
        <taxon>Bacteria</taxon>
        <taxon>Bacillati</taxon>
        <taxon>Actinomycetota</taxon>
        <taxon>Actinomycetes</taxon>
        <taxon>Pseudonocardiales</taxon>
        <taxon>Pseudonocardiaceae</taxon>
        <taxon>Lentzea</taxon>
    </lineage>
</organism>
<evidence type="ECO:0000313" key="1">
    <source>
        <dbReference type="EMBL" id="SEP71959.1"/>
    </source>
</evidence>
<dbReference type="SUPFAM" id="SSF55469">
    <property type="entry name" value="FMN-dependent nitroreductase-like"/>
    <property type="match status" value="1"/>
</dbReference>
<dbReference type="STRING" id="65499.SAMN04488000_10135"/>
<dbReference type="Proteomes" id="UP000199503">
    <property type="component" value="Unassembled WGS sequence"/>
</dbReference>
<reference evidence="2" key="1">
    <citation type="submission" date="2016-10" db="EMBL/GenBank/DDBJ databases">
        <authorList>
            <person name="Varghese N."/>
            <person name="Submissions S."/>
        </authorList>
    </citation>
    <scope>NUCLEOTIDE SEQUENCE [LARGE SCALE GENOMIC DNA]</scope>
    <source>
        <strain evidence="2">DSM 44437</strain>
    </source>
</reference>
<dbReference type="InterPro" id="IPR000415">
    <property type="entry name" value="Nitroreductase-like"/>
</dbReference>
<dbReference type="GO" id="GO:0016491">
    <property type="term" value="F:oxidoreductase activity"/>
    <property type="evidence" value="ECO:0007669"/>
    <property type="project" value="InterPro"/>
</dbReference>